<dbReference type="Proteomes" id="UP000255177">
    <property type="component" value="Unassembled WGS sequence"/>
</dbReference>
<evidence type="ECO:0000259" key="3">
    <source>
        <dbReference type="PROSITE" id="PS51186"/>
    </source>
</evidence>
<dbReference type="Gene3D" id="3.40.630.30">
    <property type="match status" value="1"/>
</dbReference>
<sequence>MSATQELTLVRQATPDDLSAMLAFDTYASTNPGRRHFLEESVGKHQCLVALCSGAVIGYVVLTYHFFDYGFVALVVVAPAHRRQGVAFQLLAAAEAACKTAKLFISTNQSNLPSRRLILKAGFVPSGVIENLDEQDPELVYFKRIRG</sequence>
<dbReference type="PROSITE" id="PS51186">
    <property type="entry name" value="GNAT"/>
    <property type="match status" value="1"/>
</dbReference>
<dbReference type="PANTHER" id="PTHR43877:SF2">
    <property type="entry name" value="AMINOALKYLPHOSPHONATE N-ACETYLTRANSFERASE-RELATED"/>
    <property type="match status" value="1"/>
</dbReference>
<dbReference type="AlphaFoldDB" id="A0A380T0H8"/>
<dbReference type="CDD" id="cd04301">
    <property type="entry name" value="NAT_SF"/>
    <property type="match status" value="1"/>
</dbReference>
<feature type="domain" description="N-acetyltransferase" evidence="3">
    <location>
        <begin position="8"/>
        <end position="146"/>
    </location>
</feature>
<dbReference type="InterPro" id="IPR050832">
    <property type="entry name" value="Bact_Acetyltransf"/>
</dbReference>
<keyword evidence="2" id="KW-0012">Acyltransferase</keyword>
<dbReference type="PANTHER" id="PTHR43877">
    <property type="entry name" value="AMINOALKYLPHOSPHONATE N-ACETYLTRANSFERASE-RELATED-RELATED"/>
    <property type="match status" value="1"/>
</dbReference>
<dbReference type="RefSeq" id="WP_115087008.1">
    <property type="nucleotide sequence ID" value="NZ_CBCSFG010000014.1"/>
</dbReference>
<dbReference type="InterPro" id="IPR000182">
    <property type="entry name" value="GNAT_dom"/>
</dbReference>
<evidence type="ECO:0000256" key="1">
    <source>
        <dbReference type="ARBA" id="ARBA00022679"/>
    </source>
</evidence>
<gene>
    <name evidence="4" type="ORF">CCOS864_02936</name>
</gene>
<name>A0A380T0H8_9PSED</name>
<dbReference type="InterPro" id="IPR016181">
    <property type="entry name" value="Acyl_CoA_acyltransferase"/>
</dbReference>
<dbReference type="SUPFAM" id="SSF55729">
    <property type="entry name" value="Acyl-CoA N-acyltransferases (Nat)"/>
    <property type="match status" value="1"/>
</dbReference>
<evidence type="ECO:0000313" key="4">
    <source>
        <dbReference type="EMBL" id="SUQ63485.1"/>
    </source>
</evidence>
<dbReference type="GO" id="GO:0016747">
    <property type="term" value="F:acyltransferase activity, transferring groups other than amino-acyl groups"/>
    <property type="evidence" value="ECO:0007669"/>
    <property type="project" value="InterPro"/>
</dbReference>
<organism evidence="4 5">
    <name type="scientific">Pseudomonas wadenswilerensis</name>
    <dbReference type="NCBI Taxonomy" id="1785161"/>
    <lineage>
        <taxon>Bacteria</taxon>
        <taxon>Pseudomonadati</taxon>
        <taxon>Pseudomonadota</taxon>
        <taxon>Gammaproteobacteria</taxon>
        <taxon>Pseudomonadales</taxon>
        <taxon>Pseudomonadaceae</taxon>
        <taxon>Pseudomonas</taxon>
    </lineage>
</organism>
<protein>
    <submittedName>
        <fullName evidence="4">GNAT family acetyltransferase</fullName>
    </submittedName>
</protein>
<evidence type="ECO:0000256" key="2">
    <source>
        <dbReference type="ARBA" id="ARBA00023315"/>
    </source>
</evidence>
<accession>A0A380T0H8</accession>
<keyword evidence="1 4" id="KW-0808">Transferase</keyword>
<keyword evidence="5" id="KW-1185">Reference proteome</keyword>
<dbReference type="EMBL" id="UIDD01000007">
    <property type="protein sequence ID" value="SUQ63485.1"/>
    <property type="molecule type" value="Genomic_DNA"/>
</dbReference>
<dbReference type="Pfam" id="PF00583">
    <property type="entry name" value="Acetyltransf_1"/>
    <property type="match status" value="1"/>
</dbReference>
<proteinExistence type="predicted"/>
<evidence type="ECO:0000313" key="5">
    <source>
        <dbReference type="Proteomes" id="UP000255177"/>
    </source>
</evidence>
<reference evidence="5" key="1">
    <citation type="submission" date="2018-07" db="EMBL/GenBank/DDBJ databases">
        <authorList>
            <person name="Blom J."/>
        </authorList>
    </citation>
    <scope>NUCLEOTIDE SEQUENCE [LARGE SCALE GENOMIC DNA]</scope>
    <source>
        <strain evidence="5">CCOS 864</strain>
    </source>
</reference>